<organism evidence="3 4">
    <name type="scientific">Marinobacterium weihaiense</name>
    <dbReference type="NCBI Taxonomy" id="2851016"/>
    <lineage>
        <taxon>Bacteria</taxon>
        <taxon>Pseudomonadati</taxon>
        <taxon>Pseudomonadota</taxon>
        <taxon>Gammaproteobacteria</taxon>
        <taxon>Oceanospirillales</taxon>
        <taxon>Oceanospirillaceae</taxon>
        <taxon>Marinobacterium</taxon>
    </lineage>
</organism>
<evidence type="ECO:0000313" key="3">
    <source>
        <dbReference type="EMBL" id="MBV0934461.1"/>
    </source>
</evidence>
<comment type="similarity">
    <text evidence="1">Belongs to the TonB-dependent receptor family.</text>
</comment>
<keyword evidence="1" id="KW-1134">Transmembrane beta strand</keyword>
<dbReference type="PANTHER" id="PTHR30069">
    <property type="entry name" value="TONB-DEPENDENT OUTER MEMBRANE RECEPTOR"/>
    <property type="match status" value="1"/>
</dbReference>
<comment type="subcellular location">
    <subcellularLocation>
        <location evidence="1">Cell outer membrane</location>
        <topology evidence="1">Multi-pass membrane protein</topology>
    </subcellularLocation>
</comment>
<keyword evidence="1" id="KW-0813">Transport</keyword>
<dbReference type="Proteomes" id="UP000755551">
    <property type="component" value="Unassembled WGS sequence"/>
</dbReference>
<dbReference type="InterPro" id="IPR039426">
    <property type="entry name" value="TonB-dep_rcpt-like"/>
</dbReference>
<name>A0ABS6MDT3_9GAMM</name>
<evidence type="ECO:0000256" key="1">
    <source>
        <dbReference type="PROSITE-ProRule" id="PRU01360"/>
    </source>
</evidence>
<dbReference type="PANTHER" id="PTHR30069:SF27">
    <property type="entry name" value="BLL4766 PROTEIN"/>
    <property type="match status" value="1"/>
</dbReference>
<dbReference type="RefSeq" id="WP_217335869.1">
    <property type="nucleotide sequence ID" value="NZ_JAHQZT010000024.1"/>
</dbReference>
<gene>
    <name evidence="3" type="ORF">KTN04_14060</name>
</gene>
<evidence type="ECO:0000313" key="4">
    <source>
        <dbReference type="Proteomes" id="UP000755551"/>
    </source>
</evidence>
<keyword evidence="4" id="KW-1185">Reference proteome</keyword>
<reference evidence="3 4" key="1">
    <citation type="submission" date="2021-06" db="EMBL/GenBank/DDBJ databases">
        <title>Bacterium isolated from marine sediment.</title>
        <authorList>
            <person name="Zhu K.-L."/>
            <person name="Du Z.-J."/>
            <person name="Liang Q.-Y."/>
        </authorList>
    </citation>
    <scope>NUCLEOTIDE SEQUENCE [LARGE SCALE GENOMIC DNA]</scope>
    <source>
        <strain evidence="3 4">A346</strain>
    </source>
</reference>
<dbReference type="InterPro" id="IPR012910">
    <property type="entry name" value="Plug_dom"/>
</dbReference>
<keyword evidence="1" id="KW-0812">Transmembrane</keyword>
<dbReference type="Pfam" id="PF07715">
    <property type="entry name" value="Plug"/>
    <property type="match status" value="1"/>
</dbReference>
<accession>A0ABS6MDT3</accession>
<sequence length="696" mass="79776">MARYLPPWHTLALFTLPLLSPLSLANEQLYLSEQAFLTDIPEITSATRLSQRLTDAPASISILSRDVITASGARNIPDLLRLVPGFQSYHVGANTFATTYHGASDNFPRRLEVMVDGRSVYLPLLATVDWTSLGLNLQDIERIEVVRGSNVPTQGSNAFMGSINIITREPASQHGGYVSASAGSLNTRDLQFSHADALGLWNYQLSGGHEQNDGLDRFDDGLNRNYLRLSTSYTPTLQDTLWLQAGVDRGHTHAGQAGDVDDRYYRRDHEAHYQYIKYQNLYSDTGTLQLTAYHNYLDLSVRRQSFKETQLLLDDSLQGMPFYDSLSPEQKTAFVRSFMDLNPLRVDPEHGTTHTYDTELQLTDRLGRLDLVAGSGYRYETAESDVLLQEGPVSEERWRLFANAGWDLTPRWRLASGFMYEDSSEGTDAFSYRHALLHHPDPHSSLRLGYSLSERLPSLLERHTNSTIYLPSSSGPVVVDYNARANKALDTERMNTLELSYYRHLETLDGHLDIRIFQEELTSMIDAYFIPLPPGMDMDDPPRVGQGDNRFSWQNRGAEIRFRHQPSDSFWYLLNYAYINTRTDTWERGAKKIKTFEDATTPEHTASLLLNWQPRPALNLSLGHYYMDHVDWFEGDWRDAYHRTDVRAAYNWQLTSRSELEAALTIQNAFGPTYSEFYRYNQFDRRTWLQLTLRYQ</sequence>
<keyword evidence="1" id="KW-0472">Membrane</keyword>
<comment type="caution">
    <text evidence="3">The sequence shown here is derived from an EMBL/GenBank/DDBJ whole genome shotgun (WGS) entry which is preliminary data.</text>
</comment>
<keyword evidence="1" id="KW-0998">Cell outer membrane</keyword>
<keyword evidence="3" id="KW-0675">Receptor</keyword>
<dbReference type="EMBL" id="JAHQZT010000024">
    <property type="protein sequence ID" value="MBV0934461.1"/>
    <property type="molecule type" value="Genomic_DNA"/>
</dbReference>
<evidence type="ECO:0000259" key="2">
    <source>
        <dbReference type="Pfam" id="PF07715"/>
    </source>
</evidence>
<feature type="domain" description="TonB-dependent receptor plug" evidence="2">
    <location>
        <begin position="53"/>
        <end position="161"/>
    </location>
</feature>
<protein>
    <submittedName>
        <fullName evidence="3">TonB-dependent receptor plug domain-containing protein</fullName>
    </submittedName>
</protein>
<dbReference type="PROSITE" id="PS52016">
    <property type="entry name" value="TONB_DEPENDENT_REC_3"/>
    <property type="match status" value="1"/>
</dbReference>
<proteinExistence type="inferred from homology"/>